<dbReference type="STRING" id="749222.Nitsa_0980"/>
<dbReference type="KEGG" id="nsa:Nitsa_0980"/>
<name>E6X3G2_NITSE</name>
<dbReference type="Proteomes" id="UP000008633">
    <property type="component" value="Chromosome"/>
</dbReference>
<dbReference type="eggNOG" id="ENOG5033CXY">
    <property type="taxonomic scope" value="Bacteria"/>
</dbReference>
<organism evidence="1 2">
    <name type="scientific">Nitratifractor salsuginis (strain DSM 16511 / JCM 12458 / E9I37-1)</name>
    <dbReference type="NCBI Taxonomy" id="749222"/>
    <lineage>
        <taxon>Bacteria</taxon>
        <taxon>Pseudomonadati</taxon>
        <taxon>Campylobacterota</taxon>
        <taxon>Epsilonproteobacteria</taxon>
        <taxon>Campylobacterales</taxon>
        <taxon>Sulfurovaceae</taxon>
        <taxon>Nitratifractor</taxon>
    </lineage>
</organism>
<dbReference type="AlphaFoldDB" id="E6X3G2"/>
<gene>
    <name evidence="1" type="ordered locus">Nitsa_0980</name>
</gene>
<sequence>MPVIAEGTPPTRLVFTFPEDWRVSKFDASSFYRDRVQWLEGMKAVDILAAHDDLLQLIEIKDFRGHSRQNLAKQQNGRLLNDVAKKFVDTFAAMIGAKRLGLEEFAPFYTLLCTREEAKVEVILFLERDLSEKALRHYKLTLADLTLKLRHLMSAYNVRCRVLDRRHLPASTPWKVK</sequence>
<protein>
    <submittedName>
        <fullName evidence="1">Uncharacterized protein</fullName>
    </submittedName>
</protein>
<reference evidence="1 2" key="1">
    <citation type="journal article" date="2011" name="Stand. Genomic Sci.">
        <title>Complete genome sequence of Nitratifractor salsuginis type strain (E9I37-1).</title>
        <authorList>
            <person name="Anderson I."/>
            <person name="Sikorski J."/>
            <person name="Zeytun A."/>
            <person name="Nolan M."/>
            <person name="Lapidus A."/>
            <person name="Lucas S."/>
            <person name="Hammon N."/>
            <person name="Deshpande S."/>
            <person name="Cheng J.F."/>
            <person name="Tapia R."/>
            <person name="Han C."/>
            <person name="Goodwin L."/>
            <person name="Pitluck S."/>
            <person name="Liolios K."/>
            <person name="Pagani I."/>
            <person name="Ivanova N."/>
            <person name="Huntemann M."/>
            <person name="Mavromatis K."/>
            <person name="Ovchinikova G."/>
            <person name="Pati A."/>
            <person name="Chen A."/>
            <person name="Palaniappan K."/>
            <person name="Land M."/>
            <person name="Hauser L."/>
            <person name="Brambilla E.M."/>
            <person name="Ngatchou-Djao O.D."/>
            <person name="Rohde M."/>
            <person name="Tindall B.J."/>
            <person name="Goker M."/>
            <person name="Detter J.C."/>
            <person name="Woyke T."/>
            <person name="Bristow J."/>
            <person name="Eisen J.A."/>
            <person name="Markowitz V."/>
            <person name="Hugenholtz P."/>
            <person name="Klenk H.P."/>
            <person name="Kyrpides N.C."/>
        </authorList>
    </citation>
    <scope>NUCLEOTIDE SEQUENCE [LARGE SCALE GENOMIC DNA]</scope>
    <source>
        <strain evidence="2">DSM 16511 / JCM 12458 / E9I37-1</strain>
    </source>
</reference>
<dbReference type="HOGENOM" id="CLU_1553390_0_0_7"/>
<accession>E6X3G2</accession>
<proteinExistence type="predicted"/>
<keyword evidence="2" id="KW-1185">Reference proteome</keyword>
<reference evidence="2" key="2">
    <citation type="submission" date="2011-01" db="EMBL/GenBank/DDBJ databases">
        <title>The complete genome of Nitratifractor salsuginis DSM 16511.</title>
        <authorList>
            <consortium name="US DOE Joint Genome Institute (JGI-PGF)"/>
            <person name="Lucas S."/>
            <person name="Copeland A."/>
            <person name="Lapidus A."/>
            <person name="Bruce D."/>
            <person name="Goodwin L."/>
            <person name="Pitluck S."/>
            <person name="Kyrpides N."/>
            <person name="Mavromatis K."/>
            <person name="Ivanova N."/>
            <person name="Mikhailova N."/>
            <person name="Zeytun A."/>
            <person name="Detter J.C."/>
            <person name="Tapia R."/>
            <person name="Han C."/>
            <person name="Land M."/>
            <person name="Hauser L."/>
            <person name="Markowitz V."/>
            <person name="Cheng J.-F."/>
            <person name="Hugenholtz P."/>
            <person name="Woyke T."/>
            <person name="Wu D."/>
            <person name="Tindall B."/>
            <person name="Schuetze A."/>
            <person name="Brambilla E."/>
            <person name="Klenk H.-P."/>
            <person name="Eisen J.A."/>
        </authorList>
    </citation>
    <scope>NUCLEOTIDE SEQUENCE [LARGE SCALE GENOMIC DNA]</scope>
    <source>
        <strain evidence="2">DSM 16511 / JCM 12458 / E9I37-1</strain>
    </source>
</reference>
<dbReference type="EMBL" id="CP002452">
    <property type="protein sequence ID" value="ADV46239.1"/>
    <property type="molecule type" value="Genomic_DNA"/>
</dbReference>
<evidence type="ECO:0000313" key="2">
    <source>
        <dbReference type="Proteomes" id="UP000008633"/>
    </source>
</evidence>
<evidence type="ECO:0000313" key="1">
    <source>
        <dbReference type="EMBL" id="ADV46239.1"/>
    </source>
</evidence>